<keyword evidence="1" id="KW-0175">Coiled coil</keyword>
<organism evidence="2 3">
    <name type="scientific">Cinchona calisaya</name>
    <dbReference type="NCBI Taxonomy" id="153742"/>
    <lineage>
        <taxon>Eukaryota</taxon>
        <taxon>Viridiplantae</taxon>
        <taxon>Streptophyta</taxon>
        <taxon>Embryophyta</taxon>
        <taxon>Tracheophyta</taxon>
        <taxon>Spermatophyta</taxon>
        <taxon>Magnoliopsida</taxon>
        <taxon>eudicotyledons</taxon>
        <taxon>Gunneridae</taxon>
        <taxon>Pentapetalae</taxon>
        <taxon>asterids</taxon>
        <taxon>lamiids</taxon>
        <taxon>Gentianales</taxon>
        <taxon>Rubiaceae</taxon>
        <taxon>Cinchonoideae</taxon>
        <taxon>Cinchoneae</taxon>
        <taxon>Cinchona</taxon>
    </lineage>
</organism>
<accession>A0ABD3B1U0</accession>
<dbReference type="AlphaFoldDB" id="A0ABD3B1U0"/>
<evidence type="ECO:0000313" key="3">
    <source>
        <dbReference type="Proteomes" id="UP001630127"/>
    </source>
</evidence>
<name>A0ABD3B1U0_9GENT</name>
<sequence>MERRTNRWSKKLDWSADYGRFTIGSQEVGYLVRSMYALISRSIEGYSESRLNNRDPYAPFHLMLEVLKKEKKALEKIKDKLLDRIIEEKQRVEWCKGNWDKECTTFGRKIKEQEDDIRELKRQRHS</sequence>
<proteinExistence type="predicted"/>
<evidence type="ECO:0000256" key="1">
    <source>
        <dbReference type="SAM" id="Coils"/>
    </source>
</evidence>
<gene>
    <name evidence="2" type="ORF">ACH5RR_000810</name>
</gene>
<feature type="coiled-coil region" evidence="1">
    <location>
        <begin position="64"/>
        <end position="123"/>
    </location>
</feature>
<evidence type="ECO:0000313" key="2">
    <source>
        <dbReference type="EMBL" id="KAL3537444.1"/>
    </source>
</evidence>
<keyword evidence="3" id="KW-1185">Reference proteome</keyword>
<comment type="caution">
    <text evidence="2">The sequence shown here is derived from an EMBL/GenBank/DDBJ whole genome shotgun (WGS) entry which is preliminary data.</text>
</comment>
<protein>
    <submittedName>
        <fullName evidence="2">Uncharacterized protein</fullName>
    </submittedName>
</protein>
<dbReference type="EMBL" id="JBJUIK010000001">
    <property type="protein sequence ID" value="KAL3537444.1"/>
    <property type="molecule type" value="Genomic_DNA"/>
</dbReference>
<dbReference type="Proteomes" id="UP001630127">
    <property type="component" value="Unassembled WGS sequence"/>
</dbReference>
<reference evidence="2 3" key="1">
    <citation type="submission" date="2024-11" db="EMBL/GenBank/DDBJ databases">
        <title>A near-complete genome assembly of Cinchona calisaya.</title>
        <authorList>
            <person name="Lian D.C."/>
            <person name="Zhao X.W."/>
            <person name="Wei L."/>
        </authorList>
    </citation>
    <scope>NUCLEOTIDE SEQUENCE [LARGE SCALE GENOMIC DNA]</scope>
    <source>
        <tissue evidence="2">Nenye</tissue>
    </source>
</reference>